<evidence type="ECO:0000256" key="3">
    <source>
        <dbReference type="ARBA" id="ARBA00023239"/>
    </source>
</evidence>
<dbReference type="GO" id="GO:0004419">
    <property type="term" value="F:hydroxymethylglutaryl-CoA lyase activity"/>
    <property type="evidence" value="ECO:0007669"/>
    <property type="project" value="UniProtKB-EC"/>
</dbReference>
<dbReference type="InterPro" id="IPR000891">
    <property type="entry name" value="PYR_CT"/>
</dbReference>
<gene>
    <name evidence="5" type="primary">yngG_4</name>
    <name evidence="5" type="ORF">LMG23992_04838</name>
</gene>
<accession>A0ABN7ZA36</accession>
<feature type="domain" description="Pyruvate carboxyltransferase" evidence="4">
    <location>
        <begin position="10"/>
        <end position="273"/>
    </location>
</feature>
<dbReference type="InterPro" id="IPR013785">
    <property type="entry name" value="Aldolase_TIM"/>
</dbReference>
<evidence type="ECO:0000256" key="2">
    <source>
        <dbReference type="ARBA" id="ARBA00022723"/>
    </source>
</evidence>
<comment type="caution">
    <text evidence="5">The sequence shown here is derived from an EMBL/GenBank/DDBJ whole genome shotgun (WGS) entry which is preliminary data.</text>
</comment>
<dbReference type="PANTHER" id="PTHR42738:SF7">
    <property type="entry name" value="HYDROXYMETHYLGLUTARYL-COA LYASE"/>
    <property type="match status" value="1"/>
</dbReference>
<evidence type="ECO:0000259" key="4">
    <source>
        <dbReference type="PROSITE" id="PS50991"/>
    </source>
</evidence>
<keyword evidence="2" id="KW-0479">Metal-binding</keyword>
<dbReference type="PANTHER" id="PTHR42738">
    <property type="entry name" value="HYDROXYMETHYLGLUTARYL-COA LYASE"/>
    <property type="match status" value="1"/>
</dbReference>
<organism evidence="5 6">
    <name type="scientific">Cupriavidus laharis</name>
    <dbReference type="NCBI Taxonomy" id="151654"/>
    <lineage>
        <taxon>Bacteria</taxon>
        <taxon>Pseudomonadati</taxon>
        <taxon>Pseudomonadota</taxon>
        <taxon>Betaproteobacteria</taxon>
        <taxon>Burkholderiales</taxon>
        <taxon>Burkholderiaceae</taxon>
        <taxon>Cupriavidus</taxon>
    </lineage>
</organism>
<dbReference type="RefSeq" id="WP_224082295.1">
    <property type="nucleotide sequence ID" value="NZ_CAJZAI010000018.1"/>
</dbReference>
<dbReference type="InterPro" id="IPR043594">
    <property type="entry name" value="HMGL"/>
</dbReference>
<dbReference type="Proteomes" id="UP000727654">
    <property type="component" value="Unassembled WGS sequence"/>
</dbReference>
<evidence type="ECO:0000313" key="5">
    <source>
        <dbReference type="EMBL" id="CAG9182833.1"/>
    </source>
</evidence>
<keyword evidence="6" id="KW-1185">Reference proteome</keyword>
<dbReference type="EC" id="4.1.3.4" evidence="5"/>
<dbReference type="EMBL" id="CAJZAI010000018">
    <property type="protein sequence ID" value="CAG9182833.1"/>
    <property type="molecule type" value="Genomic_DNA"/>
</dbReference>
<dbReference type="Pfam" id="PF00682">
    <property type="entry name" value="HMGL-like"/>
    <property type="match status" value="1"/>
</dbReference>
<evidence type="ECO:0000313" key="6">
    <source>
        <dbReference type="Proteomes" id="UP000727654"/>
    </source>
</evidence>
<dbReference type="SUPFAM" id="SSF51569">
    <property type="entry name" value="Aldolase"/>
    <property type="match status" value="1"/>
</dbReference>
<dbReference type="Gene3D" id="3.20.20.70">
    <property type="entry name" value="Aldolase class I"/>
    <property type="match status" value="1"/>
</dbReference>
<reference evidence="5 6" key="1">
    <citation type="submission" date="2021-08" db="EMBL/GenBank/DDBJ databases">
        <authorList>
            <person name="Peeters C."/>
        </authorList>
    </citation>
    <scope>NUCLEOTIDE SEQUENCE [LARGE SCALE GENOMIC DNA]</scope>
    <source>
        <strain evidence="5 6">LMG 23992</strain>
    </source>
</reference>
<proteinExistence type="inferred from homology"/>
<evidence type="ECO:0000256" key="1">
    <source>
        <dbReference type="ARBA" id="ARBA00009405"/>
    </source>
</evidence>
<keyword evidence="3 5" id="KW-0456">Lyase</keyword>
<protein>
    <submittedName>
        <fullName evidence="5">Hydroxymethylglutaryl-CoA lyase YngG</fullName>
        <ecNumber evidence="5">4.1.3.4</ecNumber>
    </submittedName>
</protein>
<comment type="similarity">
    <text evidence="1">Belongs to the HMG-CoA lyase family.</text>
</comment>
<sequence>MTQRRPPVDIVVSEAGLCDGLRALRQRLPSAARQAWVAAEAAAGVRDIEIGTFAPPGVLPQMADVADAASHVLGIAGLTVAARVPNFLGAERAIAAGVHRIALPLFASEADSLRQMNRTHAQMLREVRRIAQRIGAVPRQARPRLQVRLEMAFGCALAGPMGESAVACLAEALMAAGCEDIVLCDTPGCADPRQVRRLTQAVREAGGVQAVSGIHLANTRGLGLANALTAVEAGVPVVHASLGGLGGNVVTEDLVFLLEAVGLRTGIDLPALLAARTAVAQYLPGVTLQGFTPVAGLPAGFPPAPPAQLASATKACPMASDAPK</sequence>
<dbReference type="PROSITE" id="PS50991">
    <property type="entry name" value="PYR_CT"/>
    <property type="match status" value="1"/>
</dbReference>
<name>A0ABN7ZA36_9BURK</name>